<evidence type="ECO:0000256" key="1">
    <source>
        <dbReference type="SAM" id="MobiDB-lite"/>
    </source>
</evidence>
<organism evidence="2 3">
    <name type="scientific">Metschnikowia bicuspidata var. bicuspidata NRRL YB-4993</name>
    <dbReference type="NCBI Taxonomy" id="869754"/>
    <lineage>
        <taxon>Eukaryota</taxon>
        <taxon>Fungi</taxon>
        <taxon>Dikarya</taxon>
        <taxon>Ascomycota</taxon>
        <taxon>Saccharomycotina</taxon>
        <taxon>Pichiomycetes</taxon>
        <taxon>Metschnikowiaceae</taxon>
        <taxon>Metschnikowia</taxon>
    </lineage>
</organism>
<proteinExistence type="predicted"/>
<protein>
    <submittedName>
        <fullName evidence="2">Uncharacterized protein</fullName>
    </submittedName>
</protein>
<comment type="caution">
    <text evidence="2">The sequence shown here is derived from an EMBL/GenBank/DDBJ whole genome shotgun (WGS) entry which is preliminary data.</text>
</comment>
<reference evidence="2 3" key="1">
    <citation type="submission" date="2016-05" db="EMBL/GenBank/DDBJ databases">
        <title>Comparative genomics of biotechnologically important yeasts.</title>
        <authorList>
            <consortium name="DOE Joint Genome Institute"/>
            <person name="Riley R."/>
            <person name="Haridas S."/>
            <person name="Wolfe K.H."/>
            <person name="Lopes M.R."/>
            <person name="Hittinger C.T."/>
            <person name="Goker M."/>
            <person name="Salamov A."/>
            <person name="Wisecaver J."/>
            <person name="Long T.M."/>
            <person name="Aerts A.L."/>
            <person name="Barry K."/>
            <person name="Choi C."/>
            <person name="Clum A."/>
            <person name="Coughlan A.Y."/>
            <person name="Deshpande S."/>
            <person name="Douglass A.P."/>
            <person name="Hanson S.J."/>
            <person name="Klenk H.-P."/>
            <person name="LaButti K."/>
            <person name="Lapidus A."/>
            <person name="Lindquist E."/>
            <person name="Lipzen A."/>
            <person name="Meier-kolthoff J.P."/>
            <person name="Ohm R.A."/>
            <person name="Otillar R.P."/>
            <person name="Pangilinan J."/>
            <person name="Peng Y."/>
            <person name="Rokas A."/>
            <person name="Rosa C.A."/>
            <person name="Scheuner C."/>
            <person name="Sibirny A.A."/>
            <person name="Slot J.C."/>
            <person name="Stielow J.B."/>
            <person name="Sun H."/>
            <person name="Kurtzman C.P."/>
            <person name="Blackwell M."/>
            <person name="Grigoriev I.V."/>
            <person name="Jeffries T.W."/>
        </authorList>
    </citation>
    <scope>NUCLEOTIDE SEQUENCE [LARGE SCALE GENOMIC DNA]</scope>
    <source>
        <strain evidence="2 3">NRRL YB-4993</strain>
    </source>
</reference>
<dbReference type="AlphaFoldDB" id="A0A1A0H8U5"/>
<dbReference type="GeneID" id="30027880"/>
<accession>A0A1A0H8U5</accession>
<evidence type="ECO:0000313" key="3">
    <source>
        <dbReference type="Proteomes" id="UP000092555"/>
    </source>
</evidence>
<name>A0A1A0H8U5_9ASCO</name>
<dbReference type="EMBL" id="LXTC01000004">
    <property type="protein sequence ID" value="OBA20420.1"/>
    <property type="molecule type" value="Genomic_DNA"/>
</dbReference>
<sequence length="110" mass="12824">MSPIGVVQKNTDYPLESAPKETENLEVRTESSCFWRVDRMLGVVPNAQNFETEILGRVEERTARNCVCAQLCIVQFCRLSNRPRQLKSSDKLHIQAERERRQVEVWRCSK</sequence>
<gene>
    <name evidence="2" type="ORF">METBIDRAFT_198627</name>
</gene>
<evidence type="ECO:0000313" key="2">
    <source>
        <dbReference type="EMBL" id="OBA20420.1"/>
    </source>
</evidence>
<dbReference type="RefSeq" id="XP_018710942.1">
    <property type="nucleotide sequence ID" value="XM_018854904.1"/>
</dbReference>
<feature type="region of interest" description="Disordered" evidence="1">
    <location>
        <begin position="1"/>
        <end position="24"/>
    </location>
</feature>
<keyword evidence="3" id="KW-1185">Reference proteome</keyword>
<dbReference type="Proteomes" id="UP000092555">
    <property type="component" value="Unassembled WGS sequence"/>
</dbReference>